<accession>A0A5N5XEG1</accession>
<dbReference type="EMBL" id="ML732153">
    <property type="protein sequence ID" value="KAB8079096.1"/>
    <property type="molecule type" value="Genomic_DNA"/>
</dbReference>
<feature type="compositionally biased region" description="Basic and acidic residues" evidence="1">
    <location>
        <begin position="351"/>
        <end position="362"/>
    </location>
</feature>
<sequence>MMSSPKKPLNRPKKRTLVRWDDNLNELLLLTVQSVCNNQSIKIPWSDVASTMKNNVTEGAIVQHLAKLRSRRVAAGKEVPPSLRRGGIGSSNKSPKIASGAKHRLQSSQSLGSEEDEGLELNLCDDSSDEDYVDKGRRKNRRKKKIPHTQKYISRPRETARSEYEVGLKQESENSDDGTEELLVPGADFLQYPNDKEVPNRLTSPQAPEASESKVIVLRYRRSAGEQYSGLSSAYEQSGVRALQTYGSINQHAPYQRLQEPGFGMDTRYILGYSPMPPIGSGGPIPNLPSFGEIQGFPSTPYSGYQNPIYYHPTDDSARLTSDMVGDTGSLYNSNYPYLQGDYTDSNENSILDHQDNLEMKS</sequence>
<dbReference type="OrthoDB" id="3903267at2759"/>
<proteinExistence type="predicted"/>
<keyword evidence="3" id="KW-1185">Reference proteome</keyword>
<dbReference type="Proteomes" id="UP000326565">
    <property type="component" value="Unassembled WGS sequence"/>
</dbReference>
<evidence type="ECO:0008006" key="4">
    <source>
        <dbReference type="Google" id="ProtNLM"/>
    </source>
</evidence>
<reference evidence="2 3" key="1">
    <citation type="submission" date="2019-04" db="EMBL/GenBank/DDBJ databases">
        <title>Friends and foes A comparative genomics study of 23 Aspergillus species from section Flavi.</title>
        <authorList>
            <consortium name="DOE Joint Genome Institute"/>
            <person name="Kjaerbolling I."/>
            <person name="Vesth T."/>
            <person name="Frisvad J.C."/>
            <person name="Nybo J.L."/>
            <person name="Theobald S."/>
            <person name="Kildgaard S."/>
            <person name="Isbrandt T."/>
            <person name="Kuo A."/>
            <person name="Sato A."/>
            <person name="Lyhne E.K."/>
            <person name="Kogle M.E."/>
            <person name="Wiebenga A."/>
            <person name="Kun R.S."/>
            <person name="Lubbers R.J."/>
            <person name="Makela M.R."/>
            <person name="Barry K."/>
            <person name="Chovatia M."/>
            <person name="Clum A."/>
            <person name="Daum C."/>
            <person name="Haridas S."/>
            <person name="He G."/>
            <person name="LaButti K."/>
            <person name="Lipzen A."/>
            <person name="Mondo S."/>
            <person name="Riley R."/>
            <person name="Salamov A."/>
            <person name="Simmons B.A."/>
            <person name="Magnuson J.K."/>
            <person name="Henrissat B."/>
            <person name="Mortensen U.H."/>
            <person name="Larsen T.O."/>
            <person name="Devries R.P."/>
            <person name="Grigoriev I.V."/>
            <person name="Machida M."/>
            <person name="Baker S.E."/>
            <person name="Andersen M.R."/>
        </authorList>
    </citation>
    <scope>NUCLEOTIDE SEQUENCE [LARGE SCALE GENOMIC DNA]</scope>
    <source>
        <strain evidence="2 3">CBS 151.66</strain>
    </source>
</reference>
<dbReference type="AlphaFoldDB" id="A0A5N5XEG1"/>
<protein>
    <recommendedName>
        <fullName evidence="4">Myb-like domain-containing protein</fullName>
    </recommendedName>
</protein>
<evidence type="ECO:0000256" key="1">
    <source>
        <dbReference type="SAM" id="MobiDB-lite"/>
    </source>
</evidence>
<evidence type="ECO:0000313" key="3">
    <source>
        <dbReference type="Proteomes" id="UP000326565"/>
    </source>
</evidence>
<gene>
    <name evidence="2" type="ORF">BDV29DRAFT_165405</name>
</gene>
<feature type="compositionally biased region" description="Basic residues" evidence="1">
    <location>
        <begin position="136"/>
        <end position="148"/>
    </location>
</feature>
<feature type="region of interest" description="Disordered" evidence="1">
    <location>
        <begin position="342"/>
        <end position="362"/>
    </location>
</feature>
<name>A0A5N5XEG1_9EURO</name>
<feature type="region of interest" description="Disordered" evidence="1">
    <location>
        <begin position="72"/>
        <end position="210"/>
    </location>
</feature>
<evidence type="ECO:0000313" key="2">
    <source>
        <dbReference type="EMBL" id="KAB8079096.1"/>
    </source>
</evidence>
<feature type="compositionally biased region" description="Basic and acidic residues" evidence="1">
    <location>
        <begin position="155"/>
        <end position="172"/>
    </location>
</feature>
<organism evidence="2 3">
    <name type="scientific">Aspergillus leporis</name>
    <dbReference type="NCBI Taxonomy" id="41062"/>
    <lineage>
        <taxon>Eukaryota</taxon>
        <taxon>Fungi</taxon>
        <taxon>Dikarya</taxon>
        <taxon>Ascomycota</taxon>
        <taxon>Pezizomycotina</taxon>
        <taxon>Eurotiomycetes</taxon>
        <taxon>Eurotiomycetidae</taxon>
        <taxon>Eurotiales</taxon>
        <taxon>Aspergillaceae</taxon>
        <taxon>Aspergillus</taxon>
        <taxon>Aspergillus subgen. Circumdati</taxon>
    </lineage>
</organism>